<feature type="region of interest" description="Disordered" evidence="1">
    <location>
        <begin position="1"/>
        <end position="30"/>
    </location>
</feature>
<protein>
    <submittedName>
        <fullName evidence="2">Uncharacterized protein</fullName>
    </submittedName>
</protein>
<reference evidence="2 3" key="1">
    <citation type="journal article" date="2012" name="J. Bacteriol.">
        <title>Draft Genome Sequence Determination for Cystic Fibrosis and Chronic Granulomatous Disease Burkholderia multivorans Isolates.</title>
        <authorList>
            <person name="Varga J.J."/>
            <person name="Losada L."/>
            <person name="Zelazny A.M."/>
            <person name="Brinkac L."/>
            <person name="Harkins D."/>
            <person name="Radune D."/>
            <person name="Hostetler J."/>
            <person name="Sampaio E.P."/>
            <person name="Ronning C.M."/>
            <person name="Nierman W.C."/>
            <person name="Greenberg D.E."/>
            <person name="Holland S.M."/>
            <person name="Goldberg J.B."/>
        </authorList>
    </citation>
    <scope>NUCLEOTIDE SEQUENCE [LARGE SCALE GENOMIC DNA]</scope>
    <source>
        <strain evidence="2 3">CGD2</strain>
    </source>
</reference>
<name>B9BQP4_9BURK</name>
<evidence type="ECO:0000313" key="3">
    <source>
        <dbReference type="Proteomes" id="UP000004535"/>
    </source>
</evidence>
<dbReference type="AlphaFoldDB" id="B9BQP4"/>
<comment type="caution">
    <text evidence="2">The sequence shown here is derived from an EMBL/GenBank/DDBJ whole genome shotgun (WGS) entry which is preliminary data.</text>
</comment>
<evidence type="ECO:0000256" key="1">
    <source>
        <dbReference type="SAM" id="MobiDB-lite"/>
    </source>
</evidence>
<sequence length="43" mass="5120">MYRGRRSAATTRIAQRRRPVRALSRTSMHRHDASIVRRTHTFV</sequence>
<gene>
    <name evidence="2" type="ORF">BURMUCGD2_1125</name>
</gene>
<organism evidence="2 3">
    <name type="scientific">Burkholderia multivorans CGD2</name>
    <dbReference type="NCBI Taxonomy" id="513052"/>
    <lineage>
        <taxon>Bacteria</taxon>
        <taxon>Pseudomonadati</taxon>
        <taxon>Pseudomonadota</taxon>
        <taxon>Betaproteobacteria</taxon>
        <taxon>Burkholderiales</taxon>
        <taxon>Burkholderiaceae</taxon>
        <taxon>Burkholderia</taxon>
        <taxon>Burkholderia cepacia complex</taxon>
    </lineage>
</organism>
<dbReference type="EMBL" id="ACFC01000005">
    <property type="protein sequence ID" value="EEE06939.1"/>
    <property type="molecule type" value="Genomic_DNA"/>
</dbReference>
<evidence type="ECO:0000313" key="2">
    <source>
        <dbReference type="EMBL" id="EEE06939.1"/>
    </source>
</evidence>
<dbReference type="Proteomes" id="UP000004535">
    <property type="component" value="Unassembled WGS sequence"/>
</dbReference>
<accession>B9BQP4</accession>
<proteinExistence type="predicted"/>